<protein>
    <recommendedName>
        <fullName evidence="7">Membrane protein YkvI</fullName>
    </recommendedName>
</protein>
<evidence type="ECO:0000256" key="2">
    <source>
        <dbReference type="SAM" id="Phobius"/>
    </source>
</evidence>
<feature type="transmembrane region" description="Helical" evidence="2">
    <location>
        <begin position="299"/>
        <end position="318"/>
    </location>
</feature>
<evidence type="ECO:0000313" key="5">
    <source>
        <dbReference type="Proteomes" id="UP000053171"/>
    </source>
</evidence>
<evidence type="ECO:0008006" key="7">
    <source>
        <dbReference type="Google" id="ProtNLM"/>
    </source>
</evidence>
<keyword evidence="2" id="KW-1133">Transmembrane helix</keyword>
<accession>A0A199PF62</accession>
<dbReference type="EMBL" id="LJBJ02000009">
    <property type="protein sequence ID" value="OAX51975.1"/>
    <property type="molecule type" value="Genomic_DNA"/>
</dbReference>
<reference evidence="5" key="1">
    <citation type="submission" date="2016-04" db="EMBL/GenBank/DDBJ databases">
        <authorList>
            <person name="Waterworth S."/>
            <person name="Matcher G."/>
        </authorList>
    </citation>
    <scope>NUCLEOTIDE SEQUENCE [LARGE SCALE GENOMIC DNA]</scope>
    <source>
        <strain evidence="5">RuSp02-3</strain>
    </source>
</reference>
<dbReference type="AlphaFoldDB" id="A0A199PF62"/>
<organism evidence="3 5">
    <name type="scientific">Rothia kristinae</name>
    <dbReference type="NCBI Taxonomy" id="37923"/>
    <lineage>
        <taxon>Bacteria</taxon>
        <taxon>Bacillati</taxon>
        <taxon>Actinomycetota</taxon>
        <taxon>Actinomycetes</taxon>
        <taxon>Micrococcales</taxon>
        <taxon>Micrococcaceae</taxon>
        <taxon>Rothia</taxon>
    </lineage>
</organism>
<keyword evidence="2" id="KW-0812">Transmembrane</keyword>
<reference evidence="3" key="2">
    <citation type="submission" date="2016-04" db="EMBL/GenBank/DDBJ databases">
        <authorList>
            <person name="Evans L.H."/>
            <person name="Alamgir A."/>
            <person name="Owens N."/>
            <person name="Weber N.D."/>
            <person name="Virtaneva K."/>
            <person name="Barbian K."/>
            <person name="Babar A."/>
            <person name="Rosenke K."/>
        </authorList>
    </citation>
    <scope>NUCLEOTIDE SEQUENCE [LARGE SCALE GENOMIC DNA]</scope>
    <source>
        <strain evidence="3">RUTW2-3</strain>
    </source>
</reference>
<comment type="caution">
    <text evidence="3">The sequence shown here is derived from an EMBL/GenBank/DDBJ whole genome shotgun (WGS) entry which is preliminary data.</text>
</comment>
<gene>
    <name evidence="4" type="ORF">A5N15_06925</name>
    <name evidence="3" type="ORF">AN277_0205665</name>
</gene>
<dbReference type="InterPro" id="IPR038728">
    <property type="entry name" value="YkvI-like"/>
</dbReference>
<feature type="transmembrane region" description="Helical" evidence="2">
    <location>
        <begin position="35"/>
        <end position="58"/>
    </location>
</feature>
<keyword evidence="5" id="KW-1185">Reference proteome</keyword>
<feature type="transmembrane region" description="Helical" evidence="2">
    <location>
        <begin position="324"/>
        <end position="345"/>
    </location>
</feature>
<feature type="transmembrane region" description="Helical" evidence="2">
    <location>
        <begin position="114"/>
        <end position="133"/>
    </location>
</feature>
<dbReference type="RefSeq" id="WP_064725347.1">
    <property type="nucleotide sequence ID" value="NZ_JADPWM010000014.1"/>
</dbReference>
<feature type="transmembrane region" description="Helical" evidence="2">
    <location>
        <begin position="79"/>
        <end position="102"/>
    </location>
</feature>
<feature type="transmembrane region" description="Helical" evidence="2">
    <location>
        <begin position="263"/>
        <end position="287"/>
    </location>
</feature>
<dbReference type="Proteomes" id="UP000053171">
    <property type="component" value="Unassembled WGS sequence"/>
</dbReference>
<reference evidence="3 5" key="3">
    <citation type="submission" date="2016-06" db="EMBL/GenBank/DDBJ databases">
        <title>Identification of putative biosynthetic pathways for the production of bioactive secondary metabolites by the marine actinomycete Kocuria kristinae RUTW2-3.</title>
        <authorList>
            <person name="Waterworth S.C."/>
            <person name="Walmsley T.A."/>
            <person name="Matongo T."/>
            <person name="Davies-Coleman M.T."/>
            <person name="Dorrington R.A."/>
        </authorList>
    </citation>
    <scope>NUCLEOTIDE SEQUENCE [LARGE SCALE GENOMIC DNA]</scope>
    <source>
        <strain evidence="5">RuSp02-3</strain>
        <strain evidence="3">RUTW2-3</strain>
        <strain evidence="4 6">RUTW4-5</strain>
    </source>
</reference>
<evidence type="ECO:0000313" key="4">
    <source>
        <dbReference type="EMBL" id="OAX59623.1"/>
    </source>
</evidence>
<dbReference type="EMBL" id="LWGZ01000605">
    <property type="protein sequence ID" value="OAX59623.1"/>
    <property type="molecule type" value="Genomic_DNA"/>
</dbReference>
<keyword evidence="2" id="KW-0472">Membrane</keyword>
<dbReference type="PANTHER" id="PTHR37814:SF1">
    <property type="entry name" value="MEMBRANE PROTEIN"/>
    <property type="match status" value="1"/>
</dbReference>
<sequence length="412" mass="44827">MSARRTMRIALAFVGLVVAAGFATGQELIQYFLSFGAIGILGALISGVVMTVAGAVVLQAGSYFLAKDHRKVFRSVSHPVVSVFLDVAVTLTLFSVGFVMLAGSGATLEQQFGLPAWVGSLIMVALVMLTGLLDVDKVSRIISSVAPVIILAVLVAFIWSLAHVPGDLGALSQLGRTQESPVHPWWVSALNYTGMNLMVGVSMSLVIGGAEPSPKEAGWGGLIGGLIFTALLLMNATTLFFTLDEVGDAQVPVLKVFDHISPVFSTIMVWIIFLMVYNTAIGMFYALGRRLTAAHPRRYPWVFVTVCAIGYAVSFVGFGTLMSSVYPVIGYVGLVLIAVLVLWWWPRRQRIGSEDSRRRRIGALLRVKQDRRRRFSRGQQDRLEALLEESETEPAAVTSALEIQNRQHDERG</sequence>
<evidence type="ECO:0000313" key="6">
    <source>
        <dbReference type="Proteomes" id="UP000092021"/>
    </source>
</evidence>
<feature type="transmembrane region" description="Helical" evidence="2">
    <location>
        <begin position="185"/>
        <end position="207"/>
    </location>
</feature>
<evidence type="ECO:0000256" key="1">
    <source>
        <dbReference type="SAM" id="MobiDB-lite"/>
    </source>
</evidence>
<feature type="region of interest" description="Disordered" evidence="1">
    <location>
        <begin position="387"/>
        <end position="412"/>
    </location>
</feature>
<feature type="transmembrane region" description="Helical" evidence="2">
    <location>
        <begin position="219"/>
        <end position="243"/>
    </location>
</feature>
<dbReference type="Proteomes" id="UP000092021">
    <property type="component" value="Unassembled WGS sequence"/>
</dbReference>
<proteinExistence type="predicted"/>
<evidence type="ECO:0000313" key="3">
    <source>
        <dbReference type="EMBL" id="OAX51975.1"/>
    </source>
</evidence>
<name>A0A199PF62_9MICC</name>
<feature type="transmembrane region" description="Helical" evidence="2">
    <location>
        <begin position="145"/>
        <end position="165"/>
    </location>
</feature>
<dbReference type="PANTHER" id="PTHR37814">
    <property type="entry name" value="CONSERVED MEMBRANE PROTEIN"/>
    <property type="match status" value="1"/>
</dbReference>